<evidence type="ECO:0000256" key="8">
    <source>
        <dbReference type="ARBA" id="ARBA00023136"/>
    </source>
</evidence>
<dbReference type="EMBL" id="KZ107838">
    <property type="protein sequence ID" value="OSS53874.1"/>
    <property type="molecule type" value="Genomic_DNA"/>
</dbReference>
<evidence type="ECO:0000256" key="15">
    <source>
        <dbReference type="PIRNR" id="PIRNR037299"/>
    </source>
</evidence>
<feature type="domain" description="GH16" evidence="20">
    <location>
        <begin position="22"/>
        <end position="241"/>
    </location>
</feature>
<dbReference type="GO" id="GO:0016757">
    <property type="term" value="F:glycosyltransferase activity"/>
    <property type="evidence" value="ECO:0007669"/>
    <property type="project" value="UniProtKB-KW"/>
</dbReference>
<keyword evidence="4" id="KW-0328">Glycosyltransferase</keyword>
<dbReference type="FunCoup" id="A0A1Y2MCM5">
    <property type="interactions" value="19"/>
</dbReference>
<dbReference type="CDD" id="cd02183">
    <property type="entry name" value="GH16_fungal_CRH1_transglycosylase"/>
    <property type="match status" value="1"/>
</dbReference>
<evidence type="ECO:0000313" key="21">
    <source>
        <dbReference type="EMBL" id="OSS53874.1"/>
    </source>
</evidence>
<dbReference type="InterPro" id="IPR050546">
    <property type="entry name" value="Glycosyl_Hydrlase_16"/>
</dbReference>
<evidence type="ECO:0000259" key="20">
    <source>
        <dbReference type="PROSITE" id="PS51762"/>
    </source>
</evidence>
<dbReference type="Proteomes" id="UP000193240">
    <property type="component" value="Unassembled WGS sequence"/>
</dbReference>
<dbReference type="InterPro" id="IPR017168">
    <property type="entry name" value="CHR-like"/>
</dbReference>
<keyword evidence="5" id="KW-0808">Transferase</keyword>
<evidence type="ECO:0000256" key="19">
    <source>
        <dbReference type="SAM" id="SignalP"/>
    </source>
</evidence>
<dbReference type="GO" id="GO:0098552">
    <property type="term" value="C:side of membrane"/>
    <property type="evidence" value="ECO:0007669"/>
    <property type="project" value="UniProtKB-KW"/>
</dbReference>
<organism evidence="21 22">
    <name type="scientific">Epicoccum nigrum</name>
    <name type="common">Soil fungus</name>
    <name type="synonym">Epicoccum purpurascens</name>
    <dbReference type="NCBI Taxonomy" id="105696"/>
    <lineage>
        <taxon>Eukaryota</taxon>
        <taxon>Fungi</taxon>
        <taxon>Dikarya</taxon>
        <taxon>Ascomycota</taxon>
        <taxon>Pezizomycotina</taxon>
        <taxon>Dothideomycetes</taxon>
        <taxon>Pleosporomycetidae</taxon>
        <taxon>Pleosporales</taxon>
        <taxon>Pleosporineae</taxon>
        <taxon>Didymellaceae</taxon>
        <taxon>Epicoccum</taxon>
    </lineage>
</organism>
<evidence type="ECO:0000256" key="1">
    <source>
        <dbReference type="ARBA" id="ARBA00000822"/>
    </source>
</evidence>
<dbReference type="OMA" id="DDDNWEG"/>
<protein>
    <recommendedName>
        <fullName evidence="15">Crh-like protein</fullName>
        <ecNumber evidence="15">3.2.-.-</ecNumber>
    </recommendedName>
</protein>
<feature type="disulfide bond" evidence="17">
    <location>
        <begin position="26"/>
        <end position="33"/>
    </location>
</feature>
<dbReference type="InterPro" id="IPR000757">
    <property type="entry name" value="Beta-glucanase-like"/>
</dbReference>
<dbReference type="STRING" id="105696.A0A1Y2MCM5"/>
<evidence type="ECO:0000256" key="2">
    <source>
        <dbReference type="ARBA" id="ARBA00004589"/>
    </source>
</evidence>
<keyword evidence="12" id="KW-0961">Cell wall biogenesis/degradation</keyword>
<proteinExistence type="inferred from homology"/>
<feature type="active site" description="Nucleophile" evidence="16">
    <location>
        <position position="121"/>
    </location>
</feature>
<sequence length="372" mass="38569">MLSRFTTGFALLLAATNTVAQTSTSCDPTKKTCPDNTGLASSTYTHDFTTSGADDDAWKVTAGDVKYTSSGAEFTVSKSGDHPTIQSNWYLLFGRVSFFLRAAPGTGIVSSAILQSDDLDEIDWEWLGGANYNGQVQSNYFGKGNTTSYNRAVWTPVSATQTTTHNYTISWTSSSTTWLIDNVAVRTLNYADAVGGKNYPQTPMNVRIGIWAGGDPANDPGTIEWSGGETDYNAGPFTMVLEKIEVVNENPGSSYSYGDLTGDYQSIKIDGAEGNVKGGSQGASQSASQSGSSSSVAPSSSSVGAGSSKAAATTTGFSTGTVKGVSATASVSASTSATEQRAQAATGLAVGLSLGLWHYGSVGAMVLLAACW</sequence>
<dbReference type="PROSITE" id="PS51762">
    <property type="entry name" value="GH16_2"/>
    <property type="match status" value="1"/>
</dbReference>
<keyword evidence="22" id="KW-1185">Reference proteome</keyword>
<dbReference type="Pfam" id="PF00722">
    <property type="entry name" value="Glyco_hydro_16"/>
    <property type="match status" value="1"/>
</dbReference>
<feature type="chain" id="PRO_5011965873" description="Crh-like protein" evidence="19">
    <location>
        <begin position="21"/>
        <end position="372"/>
    </location>
</feature>
<dbReference type="GO" id="GO:0008843">
    <property type="term" value="F:endochitinase activity"/>
    <property type="evidence" value="ECO:0007669"/>
    <property type="project" value="UniProtKB-EC"/>
</dbReference>
<name>A0A1Y2MCM5_EPING</name>
<feature type="compositionally biased region" description="Low complexity" evidence="18">
    <location>
        <begin position="282"/>
        <end position="313"/>
    </location>
</feature>
<feature type="signal peptide" evidence="19">
    <location>
        <begin position="1"/>
        <end position="20"/>
    </location>
</feature>
<accession>A0A1Y2MCM5</accession>
<dbReference type="InParanoid" id="A0A1Y2MCM5"/>
<evidence type="ECO:0000256" key="14">
    <source>
        <dbReference type="ARBA" id="ARBA00093308"/>
    </source>
</evidence>
<comment type="similarity">
    <text evidence="13">Belongs to the glycosyl hydrolase 16 family. CRH1 subfamily.</text>
</comment>
<dbReference type="PANTHER" id="PTHR10963">
    <property type="entry name" value="GLYCOSYL HYDROLASE-RELATED"/>
    <property type="match status" value="1"/>
</dbReference>
<evidence type="ECO:0000256" key="6">
    <source>
        <dbReference type="ARBA" id="ARBA00022729"/>
    </source>
</evidence>
<keyword evidence="11" id="KW-0326">Glycosidase</keyword>
<evidence type="ECO:0000256" key="10">
    <source>
        <dbReference type="ARBA" id="ARBA00023288"/>
    </source>
</evidence>
<dbReference type="GO" id="GO:0031505">
    <property type="term" value="P:fungal-type cell wall organization"/>
    <property type="evidence" value="ECO:0007669"/>
    <property type="project" value="TreeGrafter"/>
</dbReference>
<dbReference type="GO" id="GO:0005975">
    <property type="term" value="P:carbohydrate metabolic process"/>
    <property type="evidence" value="ECO:0007669"/>
    <property type="project" value="InterPro"/>
</dbReference>
<feature type="region of interest" description="Disordered" evidence="18">
    <location>
        <begin position="271"/>
        <end position="313"/>
    </location>
</feature>
<dbReference type="FunFam" id="2.60.120.200:FF:000152">
    <property type="entry name" value="Cell wall glucanase"/>
    <property type="match status" value="1"/>
</dbReference>
<evidence type="ECO:0000256" key="3">
    <source>
        <dbReference type="ARBA" id="ARBA00022622"/>
    </source>
</evidence>
<keyword evidence="3" id="KW-0336">GPI-anchor</keyword>
<dbReference type="AlphaFoldDB" id="A0A1Y2MCM5"/>
<keyword evidence="6 19" id="KW-0732">Signal</keyword>
<evidence type="ECO:0000256" key="5">
    <source>
        <dbReference type="ARBA" id="ARBA00022679"/>
    </source>
</evidence>
<comment type="catalytic activity">
    <reaction evidence="1">
        <text>Random endo-hydrolysis of N-acetyl-beta-D-glucosaminide (1-&gt;4)-beta-linkages in chitin and chitodextrins.</text>
        <dbReference type="EC" id="3.2.1.14"/>
    </reaction>
</comment>
<evidence type="ECO:0000256" key="11">
    <source>
        <dbReference type="ARBA" id="ARBA00023295"/>
    </source>
</evidence>
<comment type="subcellular location">
    <subcellularLocation>
        <location evidence="2">Membrane</location>
        <topology evidence="2">Lipid-anchor</topology>
        <topology evidence="2">GPI-anchor</topology>
    </subcellularLocation>
</comment>
<evidence type="ECO:0000256" key="16">
    <source>
        <dbReference type="PIRSR" id="PIRSR037299-1"/>
    </source>
</evidence>
<keyword evidence="9" id="KW-0325">Glycoprotein</keyword>
<reference evidence="21 22" key="1">
    <citation type="journal article" date="2017" name="Genome Announc.">
        <title>Genome sequence of the saprophytic ascomycete Epicoccum nigrum ICMP 19927 strain isolated from New Zealand.</title>
        <authorList>
            <person name="Fokin M."/>
            <person name="Fleetwood D."/>
            <person name="Weir B.S."/>
            <person name="Villas-Boas S.G."/>
        </authorList>
    </citation>
    <scope>NUCLEOTIDE SEQUENCE [LARGE SCALE GENOMIC DNA]</scope>
    <source>
        <strain evidence="21 22">ICMP 19927</strain>
    </source>
</reference>
<dbReference type="PROSITE" id="PS51257">
    <property type="entry name" value="PROKAR_LIPOPROTEIN"/>
    <property type="match status" value="1"/>
</dbReference>
<dbReference type="PANTHER" id="PTHR10963:SF27">
    <property type="entry name" value="GLYCOSIDASE-RELATED"/>
    <property type="match status" value="1"/>
</dbReference>
<dbReference type="PIRSF" id="PIRSF037299">
    <property type="entry name" value="Glycosidase_CRH1_prd"/>
    <property type="match status" value="1"/>
</dbReference>
<comment type="function">
    <text evidence="14">Dual chitinase/transglycosylase that plays a role in cell wall architecture. Chitinase and transglycosylase activities are coupled. Required for the polysaccharide cross-linking at the septa and the cell wall. More specifically, transfers chitin to 1,6-beta-glucan in the cell wall.</text>
</comment>
<evidence type="ECO:0000256" key="17">
    <source>
        <dbReference type="PIRSR" id="PIRSR037299-2"/>
    </source>
</evidence>
<evidence type="ECO:0000256" key="7">
    <source>
        <dbReference type="ARBA" id="ARBA00022801"/>
    </source>
</evidence>
<keyword evidence="7 15" id="KW-0378">Hydrolase</keyword>
<keyword evidence="10" id="KW-0449">Lipoprotein</keyword>
<dbReference type="Gene3D" id="2.60.120.200">
    <property type="match status" value="1"/>
</dbReference>
<dbReference type="EC" id="3.2.-.-" evidence="15"/>
<dbReference type="InterPro" id="IPR013320">
    <property type="entry name" value="ConA-like_dom_sf"/>
</dbReference>
<dbReference type="SUPFAM" id="SSF49899">
    <property type="entry name" value="Concanavalin A-like lectins/glucanases"/>
    <property type="match status" value="1"/>
</dbReference>
<evidence type="ECO:0000256" key="12">
    <source>
        <dbReference type="ARBA" id="ARBA00023316"/>
    </source>
</evidence>
<evidence type="ECO:0000256" key="13">
    <source>
        <dbReference type="ARBA" id="ARBA00038074"/>
    </source>
</evidence>
<feature type="active site" description="Proton donor" evidence="16">
    <location>
        <position position="125"/>
    </location>
</feature>
<evidence type="ECO:0000256" key="9">
    <source>
        <dbReference type="ARBA" id="ARBA00023180"/>
    </source>
</evidence>
<dbReference type="GO" id="GO:0009277">
    <property type="term" value="C:fungal-type cell wall"/>
    <property type="evidence" value="ECO:0007669"/>
    <property type="project" value="TreeGrafter"/>
</dbReference>
<gene>
    <name evidence="21" type="ORF">B5807_00760</name>
</gene>
<keyword evidence="8 15" id="KW-0472">Membrane</keyword>
<evidence type="ECO:0000313" key="22">
    <source>
        <dbReference type="Proteomes" id="UP000193240"/>
    </source>
</evidence>
<evidence type="ECO:0000256" key="18">
    <source>
        <dbReference type="SAM" id="MobiDB-lite"/>
    </source>
</evidence>
<keyword evidence="17" id="KW-1015">Disulfide bond</keyword>
<evidence type="ECO:0000256" key="4">
    <source>
        <dbReference type="ARBA" id="ARBA00022676"/>
    </source>
</evidence>